<keyword evidence="7 11" id="KW-0408">Iron</keyword>
<dbReference type="GO" id="GO:0005886">
    <property type="term" value="C:plasma membrane"/>
    <property type="evidence" value="ECO:0007669"/>
    <property type="project" value="UniProtKB-SubCell"/>
</dbReference>
<dbReference type="EC" id="1.17.99.9" evidence="11"/>
<dbReference type="RefSeq" id="WP_002462708.1">
    <property type="nucleotide sequence ID" value="NZ_AEUN01000312.1"/>
</dbReference>
<evidence type="ECO:0000313" key="12">
    <source>
        <dbReference type="EMBL" id="EHJ08384.1"/>
    </source>
</evidence>
<keyword evidence="2 11" id="KW-1003">Cell membrane</keyword>
<feature type="binding site" description="axial binding residue" evidence="11">
    <location>
        <position position="214"/>
    </location>
    <ligand>
        <name>heme</name>
        <dbReference type="ChEBI" id="CHEBI:30413"/>
    </ligand>
    <ligandPart>
        <name>Fe</name>
        <dbReference type="ChEBI" id="CHEBI:18248"/>
    </ligandPart>
</feature>
<feature type="transmembrane region" description="Helical" evidence="11">
    <location>
        <begin position="270"/>
        <end position="295"/>
    </location>
</feature>
<feature type="transmembrane region" description="Helical" evidence="11">
    <location>
        <begin position="244"/>
        <end position="264"/>
    </location>
</feature>
<proteinExistence type="inferred from homology"/>
<dbReference type="Proteomes" id="UP000005413">
    <property type="component" value="Unassembled WGS sequence"/>
</dbReference>
<accession>G5JHF7</accession>
<organism evidence="12 13">
    <name type="scientific">Staphylococcus simiae CCM 7213 = CCUG 51256</name>
    <dbReference type="NCBI Taxonomy" id="911238"/>
    <lineage>
        <taxon>Bacteria</taxon>
        <taxon>Bacillati</taxon>
        <taxon>Bacillota</taxon>
        <taxon>Bacilli</taxon>
        <taxon>Bacillales</taxon>
        <taxon>Staphylococcaceae</taxon>
        <taxon>Staphylococcus</taxon>
    </lineage>
</organism>
<dbReference type="InterPro" id="IPR023755">
    <property type="entry name" value="HemeA_Synthase_type1"/>
</dbReference>
<comment type="catalytic activity">
    <reaction evidence="11">
        <text>Fe(II)-heme o + 2 A + H2O = Fe(II)-heme a + 2 AH2</text>
        <dbReference type="Rhea" id="RHEA:63388"/>
        <dbReference type="ChEBI" id="CHEBI:13193"/>
        <dbReference type="ChEBI" id="CHEBI:15377"/>
        <dbReference type="ChEBI" id="CHEBI:17499"/>
        <dbReference type="ChEBI" id="CHEBI:60530"/>
        <dbReference type="ChEBI" id="CHEBI:61715"/>
        <dbReference type="EC" id="1.17.99.9"/>
    </reaction>
</comment>
<feature type="transmembrane region" description="Helical" evidence="11">
    <location>
        <begin position="164"/>
        <end position="182"/>
    </location>
</feature>
<gene>
    <name evidence="11" type="primary">ctaA</name>
    <name evidence="12" type="ORF">SS7213T_04430</name>
</gene>
<keyword evidence="6 11" id="KW-0560">Oxidoreductase</keyword>
<comment type="function">
    <text evidence="11">Catalyzes the conversion of heme O to heme A by two successive hydroxylations of the methyl group at C8. The first hydroxylation forms heme I, the second hydroxylation results in an unstable dihydroxymethyl group, which spontaneously dehydrates, resulting in the formyl group of heme A.</text>
</comment>
<comment type="caution">
    <text evidence="11">Lacks conserved residue(s) required for the propagation of feature annotation.</text>
</comment>
<name>G5JHF7_9STAP</name>
<evidence type="ECO:0000256" key="11">
    <source>
        <dbReference type="HAMAP-Rule" id="MF_01664"/>
    </source>
</evidence>
<protein>
    <recommendedName>
        <fullName evidence="11">Heme A synthase</fullName>
        <shortName evidence="11">HAS</shortName>
        <ecNumber evidence="11">1.17.99.9</ecNumber>
    </recommendedName>
    <alternativeName>
        <fullName evidence="11">Cytochrome aa3-controlling protein</fullName>
    </alternativeName>
</protein>
<dbReference type="PANTHER" id="PTHR35457">
    <property type="entry name" value="HEME A SYNTHASE"/>
    <property type="match status" value="1"/>
</dbReference>
<evidence type="ECO:0000256" key="8">
    <source>
        <dbReference type="ARBA" id="ARBA00023133"/>
    </source>
</evidence>
<dbReference type="PANTHER" id="PTHR35457:SF1">
    <property type="entry name" value="HEME A SYNTHASE"/>
    <property type="match status" value="1"/>
</dbReference>
<evidence type="ECO:0000256" key="10">
    <source>
        <dbReference type="ARBA" id="ARBA00023157"/>
    </source>
</evidence>
<evidence type="ECO:0000256" key="4">
    <source>
        <dbReference type="ARBA" id="ARBA00022723"/>
    </source>
</evidence>
<dbReference type="Pfam" id="PF02628">
    <property type="entry name" value="COX15-CtaA"/>
    <property type="match status" value="1"/>
</dbReference>
<feature type="binding site" description="axial binding residue" evidence="11">
    <location>
        <position position="276"/>
    </location>
    <ligand>
        <name>heme</name>
        <dbReference type="ChEBI" id="CHEBI:30413"/>
    </ligand>
    <ligandPart>
        <name>Fe</name>
        <dbReference type="ChEBI" id="CHEBI:18248"/>
    </ligandPart>
</feature>
<dbReference type="PATRIC" id="fig|911238.3.peg.736"/>
<keyword evidence="8 11" id="KW-0350">Heme biosynthesis</keyword>
<comment type="cofactor">
    <cofactor evidence="11">
        <name>heme b</name>
        <dbReference type="ChEBI" id="CHEBI:60344"/>
    </cofactor>
</comment>
<comment type="subcellular location">
    <subcellularLocation>
        <location evidence="11">Cell membrane</location>
        <topology evidence="11">Multi-pass membrane protein</topology>
    </subcellularLocation>
    <subcellularLocation>
        <location evidence="1">Membrane</location>
        <topology evidence="1">Multi-pass membrane protein</topology>
    </subcellularLocation>
</comment>
<dbReference type="OrthoDB" id="9816428at2"/>
<keyword evidence="13" id="KW-1185">Reference proteome</keyword>
<dbReference type="InterPro" id="IPR050450">
    <property type="entry name" value="COX15/CtaA_HemeA_synthase"/>
</dbReference>
<dbReference type="InterPro" id="IPR003780">
    <property type="entry name" value="COX15/CtaA_fam"/>
</dbReference>
<evidence type="ECO:0000256" key="7">
    <source>
        <dbReference type="ARBA" id="ARBA00023004"/>
    </source>
</evidence>
<dbReference type="EMBL" id="AEUN01000312">
    <property type="protein sequence ID" value="EHJ08384.1"/>
    <property type="molecule type" value="Genomic_DNA"/>
</dbReference>
<feature type="transmembrane region" description="Helical" evidence="11">
    <location>
        <begin position="212"/>
        <end position="232"/>
    </location>
</feature>
<sequence>MFSKKNLKWLGVLATLMMTFVQLGGALVTKTGSEDGCGSSWPLCHGALVPDFMPISTIIELSHRAVSGLSLIIVLWLVITAWKNIGYIKEIKPLSIISVGFLLIQALVGAAAVIWQQNSYVLALHFGISLISFSSVFLITLIIFSVDQKYEADVLIIKKPLRRLTWIMAIITYCGVYTGALVRHAHASLAYGGFPLPFSDLLPHTEQDWVQLTHRAMALIVFTIILITYIHAIKNYPNNRTVRYGYTAAFILVILQAVTGALSIMTGVNLIVALFHALFITYLFGMMAYFIMLILRTKRALKAKN</sequence>
<evidence type="ECO:0000256" key="5">
    <source>
        <dbReference type="ARBA" id="ARBA00022989"/>
    </source>
</evidence>
<keyword evidence="4 11" id="KW-0479">Metal-binding</keyword>
<comment type="pathway">
    <text evidence="11">Porphyrin-containing compound metabolism; heme A biosynthesis; heme A from heme O: step 1/1.</text>
</comment>
<evidence type="ECO:0000313" key="13">
    <source>
        <dbReference type="Proteomes" id="UP000005413"/>
    </source>
</evidence>
<comment type="similarity">
    <text evidence="11">Belongs to the COX15/CtaA family. Type 1 subfamily.</text>
</comment>
<feature type="transmembrane region" description="Helical" evidence="11">
    <location>
        <begin position="121"/>
        <end position="144"/>
    </location>
</feature>
<reference evidence="12 13" key="1">
    <citation type="journal article" date="2012" name="BMC Genomics">
        <title>Comparative genomic analysis of the genus Staphylococcus including Staphylococcus aureus and its newly described sister species Staphylococcus simiae.</title>
        <authorList>
            <person name="Suzuki H."/>
            <person name="Lefebure T."/>
            <person name="Pavinski Bitar P."/>
            <person name="Stanhope M.J."/>
        </authorList>
    </citation>
    <scope>NUCLEOTIDE SEQUENCE [LARGE SCALE GENOMIC DNA]</scope>
    <source>
        <strain evidence="12 13">CCM 7213</strain>
    </source>
</reference>
<keyword evidence="5 11" id="KW-1133">Transmembrane helix</keyword>
<feature type="transmembrane region" description="Helical" evidence="11">
    <location>
        <begin position="94"/>
        <end position="115"/>
    </location>
</feature>
<dbReference type="AlphaFoldDB" id="G5JHF7"/>
<comment type="caution">
    <text evidence="12">The sequence shown here is derived from an EMBL/GenBank/DDBJ whole genome shotgun (WGS) entry which is preliminary data.</text>
</comment>
<evidence type="ECO:0000256" key="9">
    <source>
        <dbReference type="ARBA" id="ARBA00023136"/>
    </source>
</evidence>
<dbReference type="UniPathway" id="UPA00269">
    <property type="reaction ID" value="UER00713"/>
</dbReference>
<evidence type="ECO:0000256" key="6">
    <source>
        <dbReference type="ARBA" id="ARBA00023002"/>
    </source>
</evidence>
<keyword evidence="3 11" id="KW-0812">Transmembrane</keyword>
<dbReference type="HAMAP" id="MF_01664">
    <property type="entry name" value="HemeA_synth_type1"/>
    <property type="match status" value="1"/>
</dbReference>
<evidence type="ECO:0000256" key="1">
    <source>
        <dbReference type="ARBA" id="ARBA00004141"/>
    </source>
</evidence>
<feature type="transmembrane region" description="Helical" evidence="11">
    <location>
        <begin position="61"/>
        <end position="82"/>
    </location>
</feature>
<keyword evidence="10" id="KW-1015">Disulfide bond</keyword>
<dbReference type="GO" id="GO:0120547">
    <property type="term" value="F:heme A synthase activity"/>
    <property type="evidence" value="ECO:0007669"/>
    <property type="project" value="UniProtKB-EC"/>
</dbReference>
<comment type="subunit">
    <text evidence="11">Interacts with CtaB.</text>
</comment>
<evidence type="ECO:0000256" key="3">
    <source>
        <dbReference type="ARBA" id="ARBA00022692"/>
    </source>
</evidence>
<dbReference type="GO" id="GO:0006784">
    <property type="term" value="P:heme A biosynthetic process"/>
    <property type="evidence" value="ECO:0007669"/>
    <property type="project" value="UniProtKB-UniRule"/>
</dbReference>
<dbReference type="GO" id="GO:0046872">
    <property type="term" value="F:metal ion binding"/>
    <property type="evidence" value="ECO:0007669"/>
    <property type="project" value="UniProtKB-KW"/>
</dbReference>
<evidence type="ECO:0000256" key="2">
    <source>
        <dbReference type="ARBA" id="ARBA00022475"/>
    </source>
</evidence>
<keyword evidence="9 11" id="KW-0472">Membrane</keyword>